<dbReference type="SMART" id="SM00345">
    <property type="entry name" value="HTH_GNTR"/>
    <property type="match status" value="1"/>
</dbReference>
<dbReference type="InterPro" id="IPR036390">
    <property type="entry name" value="WH_DNA-bd_sf"/>
</dbReference>
<accession>A0A1W5ZZ67</accession>
<dbReference type="InterPro" id="IPR036388">
    <property type="entry name" value="WH-like_DNA-bd_sf"/>
</dbReference>
<dbReference type="GO" id="GO:0003677">
    <property type="term" value="F:DNA binding"/>
    <property type="evidence" value="ECO:0007669"/>
    <property type="project" value="UniProtKB-KW"/>
</dbReference>
<dbReference type="OrthoDB" id="9782299at2"/>
<protein>
    <recommendedName>
        <fullName evidence="4">HTH gntR-type domain-containing protein</fullName>
    </recommendedName>
</protein>
<dbReference type="CDD" id="cd07377">
    <property type="entry name" value="WHTH_GntR"/>
    <property type="match status" value="1"/>
</dbReference>
<keyword evidence="3" id="KW-0804">Transcription</keyword>
<evidence type="ECO:0000256" key="2">
    <source>
        <dbReference type="ARBA" id="ARBA00023125"/>
    </source>
</evidence>
<sequence>MKELIRYVMSERVSVLEVEKISPKKVSELVEEQMETFIHSGKFQPGEKLPSVRELCDLFDVGRSAVRDAMTSLKGKGLVEIRHGEGMYICQFDPTKLLNHYLLLPDGKDTNALFQVREMLEAGMVKLAAQCRSVEGLEAMKLAIEEMKTKEEDQGIADYNFHRAIASASGNHILFQLMEFISAITKKSMIDFHRTISSDARLLAEIIGQHERIYEKVAAKEVEQSCDEMMAHLEYVRNLMRENNKENSLSSG</sequence>
<dbReference type="EMBL" id="CP020772">
    <property type="protein sequence ID" value="ARI78541.1"/>
    <property type="molecule type" value="Genomic_DNA"/>
</dbReference>
<dbReference type="AlphaFoldDB" id="A0A1W5ZZ67"/>
<dbReference type="GO" id="GO:0003700">
    <property type="term" value="F:DNA-binding transcription factor activity"/>
    <property type="evidence" value="ECO:0007669"/>
    <property type="project" value="InterPro"/>
</dbReference>
<dbReference type="InterPro" id="IPR011711">
    <property type="entry name" value="GntR_C"/>
</dbReference>
<dbReference type="Pfam" id="PF00392">
    <property type="entry name" value="GntR"/>
    <property type="match status" value="1"/>
</dbReference>
<feature type="domain" description="HTH gntR-type" evidence="4">
    <location>
        <begin position="24"/>
        <end position="92"/>
    </location>
</feature>
<name>A0A1W5ZZ67_9BACI</name>
<dbReference type="SUPFAM" id="SSF48008">
    <property type="entry name" value="GntR ligand-binding domain-like"/>
    <property type="match status" value="1"/>
</dbReference>
<dbReference type="KEGG" id="hmn:HM131_17615"/>
<dbReference type="Pfam" id="PF07729">
    <property type="entry name" value="FCD"/>
    <property type="match status" value="1"/>
</dbReference>
<dbReference type="Proteomes" id="UP000192527">
    <property type="component" value="Chromosome"/>
</dbReference>
<dbReference type="SMART" id="SM00895">
    <property type="entry name" value="FCD"/>
    <property type="match status" value="1"/>
</dbReference>
<keyword evidence="1" id="KW-0805">Transcription regulation</keyword>
<dbReference type="InterPro" id="IPR008920">
    <property type="entry name" value="TF_FadR/GntR_C"/>
</dbReference>
<evidence type="ECO:0000313" key="5">
    <source>
        <dbReference type="EMBL" id="ARI78541.1"/>
    </source>
</evidence>
<keyword evidence="2" id="KW-0238">DNA-binding</keyword>
<dbReference type="STRING" id="402384.HM131_17615"/>
<reference evidence="5 6" key="1">
    <citation type="submission" date="2017-04" db="EMBL/GenBank/DDBJ databases">
        <title>The whole genome sequencing and assembly of Halobacillus mangrovi strain.</title>
        <authorList>
            <person name="Lee S.-J."/>
            <person name="Park M.-K."/>
            <person name="Kim J.-Y."/>
            <person name="Lee Y.-J."/>
            <person name="Yi H."/>
            <person name="Bahn Y.-S."/>
            <person name="Kim J.F."/>
            <person name="Lee D.-W."/>
        </authorList>
    </citation>
    <scope>NUCLEOTIDE SEQUENCE [LARGE SCALE GENOMIC DNA]</scope>
    <source>
        <strain evidence="5 6">KTB 131</strain>
    </source>
</reference>
<proteinExistence type="predicted"/>
<dbReference type="Gene3D" id="1.20.120.530">
    <property type="entry name" value="GntR ligand-binding domain-like"/>
    <property type="match status" value="1"/>
</dbReference>
<dbReference type="PANTHER" id="PTHR43537:SF5">
    <property type="entry name" value="UXU OPERON TRANSCRIPTIONAL REGULATOR"/>
    <property type="match status" value="1"/>
</dbReference>
<dbReference type="Gene3D" id="1.10.10.10">
    <property type="entry name" value="Winged helix-like DNA-binding domain superfamily/Winged helix DNA-binding domain"/>
    <property type="match status" value="1"/>
</dbReference>
<dbReference type="PROSITE" id="PS50949">
    <property type="entry name" value="HTH_GNTR"/>
    <property type="match status" value="1"/>
</dbReference>
<evidence type="ECO:0000313" key="6">
    <source>
        <dbReference type="Proteomes" id="UP000192527"/>
    </source>
</evidence>
<evidence type="ECO:0000259" key="4">
    <source>
        <dbReference type="PROSITE" id="PS50949"/>
    </source>
</evidence>
<organism evidence="5 6">
    <name type="scientific">Halobacillus mangrovi</name>
    <dbReference type="NCBI Taxonomy" id="402384"/>
    <lineage>
        <taxon>Bacteria</taxon>
        <taxon>Bacillati</taxon>
        <taxon>Bacillota</taxon>
        <taxon>Bacilli</taxon>
        <taxon>Bacillales</taxon>
        <taxon>Bacillaceae</taxon>
        <taxon>Halobacillus</taxon>
    </lineage>
</organism>
<dbReference type="PRINTS" id="PR00035">
    <property type="entry name" value="HTHGNTR"/>
</dbReference>
<dbReference type="PANTHER" id="PTHR43537">
    <property type="entry name" value="TRANSCRIPTIONAL REGULATOR, GNTR FAMILY"/>
    <property type="match status" value="1"/>
</dbReference>
<dbReference type="InterPro" id="IPR000524">
    <property type="entry name" value="Tscrpt_reg_HTH_GntR"/>
</dbReference>
<keyword evidence="6" id="KW-1185">Reference proteome</keyword>
<evidence type="ECO:0000256" key="3">
    <source>
        <dbReference type="ARBA" id="ARBA00023163"/>
    </source>
</evidence>
<evidence type="ECO:0000256" key="1">
    <source>
        <dbReference type="ARBA" id="ARBA00023015"/>
    </source>
</evidence>
<gene>
    <name evidence="5" type="ORF">HM131_17615</name>
</gene>
<dbReference type="SUPFAM" id="SSF46785">
    <property type="entry name" value="Winged helix' DNA-binding domain"/>
    <property type="match status" value="1"/>
</dbReference>